<dbReference type="InterPro" id="IPR057326">
    <property type="entry name" value="KR_dom"/>
</dbReference>
<name>A0A068ST67_NEOGA</name>
<dbReference type="RefSeq" id="WP_038589111.1">
    <property type="nucleotide sequence ID" value="NZ_HG938353.1"/>
</dbReference>
<accession>A0A068ST67</accession>
<proteinExistence type="inferred from homology"/>
<dbReference type="Pfam" id="PF00106">
    <property type="entry name" value="adh_short"/>
    <property type="match status" value="1"/>
</dbReference>
<dbReference type="AlphaFoldDB" id="A0A068ST67"/>
<protein>
    <submittedName>
        <fullName evidence="3">Short-chain dehydrogenase/reductase SDR</fullName>
    </submittedName>
</protein>
<dbReference type="InterPro" id="IPR002347">
    <property type="entry name" value="SDR_fam"/>
</dbReference>
<dbReference type="Gene3D" id="3.40.50.720">
    <property type="entry name" value="NAD(P)-binding Rossmann-like Domain"/>
    <property type="match status" value="1"/>
</dbReference>
<dbReference type="PANTHER" id="PTHR42879:SF6">
    <property type="entry name" value="NADPH-DEPENDENT REDUCTASE BACG"/>
    <property type="match status" value="1"/>
</dbReference>
<dbReference type="eggNOG" id="COG1028">
    <property type="taxonomic scope" value="Bacteria"/>
</dbReference>
<gene>
    <name evidence="3" type="ORF">RG540_CH29030</name>
</gene>
<dbReference type="KEGG" id="ngg:RG540_CH29030"/>
<dbReference type="GeneID" id="24255581"/>
<dbReference type="SMART" id="SM00822">
    <property type="entry name" value="PKS_KR"/>
    <property type="match status" value="1"/>
</dbReference>
<dbReference type="PANTHER" id="PTHR42879">
    <property type="entry name" value="3-OXOACYL-(ACYL-CARRIER-PROTEIN) REDUCTASE"/>
    <property type="match status" value="1"/>
</dbReference>
<dbReference type="EMBL" id="HG938353">
    <property type="protein sequence ID" value="CDN49069.1"/>
    <property type="molecule type" value="Genomic_DNA"/>
</dbReference>
<dbReference type="InterPro" id="IPR036291">
    <property type="entry name" value="NAD(P)-bd_dom_sf"/>
</dbReference>
<organism evidence="3 4">
    <name type="scientific">Neorhizobium galegae bv. orientalis str. HAMBI 540</name>
    <dbReference type="NCBI Taxonomy" id="1028800"/>
    <lineage>
        <taxon>Bacteria</taxon>
        <taxon>Pseudomonadati</taxon>
        <taxon>Pseudomonadota</taxon>
        <taxon>Alphaproteobacteria</taxon>
        <taxon>Hyphomicrobiales</taxon>
        <taxon>Rhizobiaceae</taxon>
        <taxon>Rhizobium/Agrobacterium group</taxon>
        <taxon>Neorhizobium</taxon>
    </lineage>
</organism>
<evidence type="ECO:0000313" key="4">
    <source>
        <dbReference type="Proteomes" id="UP000028181"/>
    </source>
</evidence>
<evidence type="ECO:0000256" key="1">
    <source>
        <dbReference type="ARBA" id="ARBA00006484"/>
    </source>
</evidence>
<evidence type="ECO:0000259" key="2">
    <source>
        <dbReference type="SMART" id="SM00822"/>
    </source>
</evidence>
<dbReference type="Proteomes" id="UP000028181">
    <property type="component" value="Chromosome I"/>
</dbReference>
<keyword evidence="4" id="KW-1185">Reference proteome</keyword>
<feature type="domain" description="Ketoreductase" evidence="2">
    <location>
        <begin position="8"/>
        <end position="147"/>
    </location>
</feature>
<evidence type="ECO:0000313" key="3">
    <source>
        <dbReference type="EMBL" id="CDN49069.1"/>
    </source>
</evidence>
<dbReference type="InterPro" id="IPR050259">
    <property type="entry name" value="SDR"/>
</dbReference>
<dbReference type="PATRIC" id="fig|1028800.3.peg.2942"/>
<sequence>MQLDLNGKTALITGGSKGIGLACAQSLLSEGARVVICSRSQENIDTALAKLPGAIGFAADLISENEALSLVDKIEADVGALDILVNCAGAARRTPPQDLSPAHWRAAMDAKYFSYINVIDPVVKRMAARRAGVIVNVIGGGGKVASPIHLPGGAANAALMLATVGLANAYAASGLRIVGINPGNTETERVTEGLRAEAALHGISEQAALEKLVQRIPLGRMATPEEIANVVTFLSSSKASYVTGVVIGMDGALNPIVV</sequence>
<reference evidence="4" key="1">
    <citation type="journal article" date="2014" name="BMC Genomics">
        <title>Genome sequencing of two Neorhizobium galegae strains reveals a noeT gene responsible for the unusual acetylation of the nodulation factors.</title>
        <authorList>
            <person name="Osterman J."/>
            <person name="Marsh J."/>
            <person name="Laine P.K."/>
            <person name="Zeng Z."/>
            <person name="Alatalo E."/>
            <person name="Sullivan J.T."/>
            <person name="Young J.P."/>
            <person name="Thomas-Oates J."/>
            <person name="Paulin L."/>
            <person name="Lindstrom K."/>
        </authorList>
    </citation>
    <scope>NUCLEOTIDE SEQUENCE [LARGE SCALE GENOMIC DNA]</scope>
    <source>
        <strain evidence="4">HAMBI 540</strain>
    </source>
</reference>
<dbReference type="FunFam" id="3.40.50.720:FF:000084">
    <property type="entry name" value="Short-chain dehydrogenase reductase"/>
    <property type="match status" value="1"/>
</dbReference>
<dbReference type="HOGENOM" id="CLU_010194_1_1_5"/>
<comment type="similarity">
    <text evidence="1">Belongs to the short-chain dehydrogenases/reductases (SDR) family.</text>
</comment>
<dbReference type="SUPFAM" id="SSF51735">
    <property type="entry name" value="NAD(P)-binding Rossmann-fold domains"/>
    <property type="match status" value="1"/>
</dbReference>
<dbReference type="OrthoDB" id="9804774at2"/>
<dbReference type="PRINTS" id="PR00081">
    <property type="entry name" value="GDHRDH"/>
</dbReference>